<gene>
    <name evidence="1" type="primary">AVEN_136851_1</name>
    <name evidence="1" type="ORF">CEXT_149901</name>
</gene>
<evidence type="ECO:0000313" key="2">
    <source>
        <dbReference type="Proteomes" id="UP001054945"/>
    </source>
</evidence>
<evidence type="ECO:0000313" key="1">
    <source>
        <dbReference type="EMBL" id="GIX73734.1"/>
    </source>
</evidence>
<name>A0AAV4MN20_CAEEX</name>
<organism evidence="1 2">
    <name type="scientific">Caerostris extrusa</name>
    <name type="common">Bark spider</name>
    <name type="synonym">Caerostris bankana</name>
    <dbReference type="NCBI Taxonomy" id="172846"/>
    <lineage>
        <taxon>Eukaryota</taxon>
        <taxon>Metazoa</taxon>
        <taxon>Ecdysozoa</taxon>
        <taxon>Arthropoda</taxon>
        <taxon>Chelicerata</taxon>
        <taxon>Arachnida</taxon>
        <taxon>Araneae</taxon>
        <taxon>Araneomorphae</taxon>
        <taxon>Entelegynae</taxon>
        <taxon>Araneoidea</taxon>
        <taxon>Araneidae</taxon>
        <taxon>Caerostris</taxon>
    </lineage>
</organism>
<comment type="caution">
    <text evidence="1">The sequence shown here is derived from an EMBL/GenBank/DDBJ whole genome shotgun (WGS) entry which is preliminary data.</text>
</comment>
<protein>
    <submittedName>
        <fullName evidence="1">Uncharacterized protein</fullName>
    </submittedName>
</protein>
<dbReference type="Proteomes" id="UP001054945">
    <property type="component" value="Unassembled WGS sequence"/>
</dbReference>
<dbReference type="AlphaFoldDB" id="A0AAV4MN20"/>
<reference evidence="1 2" key="1">
    <citation type="submission" date="2021-06" db="EMBL/GenBank/DDBJ databases">
        <title>Caerostris extrusa draft genome.</title>
        <authorList>
            <person name="Kono N."/>
            <person name="Arakawa K."/>
        </authorList>
    </citation>
    <scope>NUCLEOTIDE SEQUENCE [LARGE SCALE GENOMIC DNA]</scope>
</reference>
<proteinExistence type="predicted"/>
<accession>A0AAV4MN20</accession>
<sequence>MGEEAGSKPRKAIFSFITPSTTVRASYSVQKRSFTKALQRHRWFDEGELLDTMEKGGRPHEPLMPPCCVREEEEVKEVF</sequence>
<keyword evidence="2" id="KW-1185">Reference proteome</keyword>
<dbReference type="EMBL" id="BPLR01019981">
    <property type="protein sequence ID" value="GIX73734.1"/>
    <property type="molecule type" value="Genomic_DNA"/>
</dbReference>